<organism evidence="1 2">
    <name type="scientific">Symbiodinium microadriaticum</name>
    <name type="common">Dinoflagellate</name>
    <name type="synonym">Zooxanthella microadriatica</name>
    <dbReference type="NCBI Taxonomy" id="2951"/>
    <lineage>
        <taxon>Eukaryota</taxon>
        <taxon>Sar</taxon>
        <taxon>Alveolata</taxon>
        <taxon>Dinophyceae</taxon>
        <taxon>Suessiales</taxon>
        <taxon>Symbiodiniaceae</taxon>
        <taxon>Symbiodinium</taxon>
    </lineage>
</organism>
<dbReference type="AlphaFoldDB" id="A0A1Q9E3B7"/>
<accession>A0A1Q9E3B7</accession>
<protein>
    <submittedName>
        <fullName evidence="1">Uncharacterized protein</fullName>
    </submittedName>
</protein>
<dbReference type="Proteomes" id="UP000186817">
    <property type="component" value="Unassembled WGS sequence"/>
</dbReference>
<reference evidence="1 2" key="1">
    <citation type="submission" date="2016-02" db="EMBL/GenBank/DDBJ databases">
        <title>Genome analysis of coral dinoflagellate symbionts highlights evolutionary adaptations to a symbiotic lifestyle.</title>
        <authorList>
            <person name="Aranda M."/>
            <person name="Li Y."/>
            <person name="Liew Y.J."/>
            <person name="Baumgarten S."/>
            <person name="Simakov O."/>
            <person name="Wilson M."/>
            <person name="Piel J."/>
            <person name="Ashoor H."/>
            <person name="Bougouffa S."/>
            <person name="Bajic V.B."/>
            <person name="Ryu T."/>
            <person name="Ravasi T."/>
            <person name="Bayer T."/>
            <person name="Micklem G."/>
            <person name="Kim H."/>
            <person name="Bhak J."/>
            <person name="Lajeunesse T.C."/>
            <person name="Voolstra C.R."/>
        </authorList>
    </citation>
    <scope>NUCLEOTIDE SEQUENCE [LARGE SCALE GENOMIC DNA]</scope>
    <source>
        <strain evidence="1 2">CCMP2467</strain>
    </source>
</reference>
<name>A0A1Q9E3B7_SYMMI</name>
<keyword evidence="2" id="KW-1185">Reference proteome</keyword>
<gene>
    <name evidence="1" type="ORF">AK812_SmicGene15302</name>
</gene>
<evidence type="ECO:0000313" key="1">
    <source>
        <dbReference type="EMBL" id="OLQ01918.1"/>
    </source>
</evidence>
<comment type="caution">
    <text evidence="1">The sequence shown here is derived from an EMBL/GenBank/DDBJ whole genome shotgun (WGS) entry which is preliminary data.</text>
</comment>
<proteinExistence type="predicted"/>
<dbReference type="EMBL" id="LSRX01000278">
    <property type="protein sequence ID" value="OLQ01918.1"/>
    <property type="molecule type" value="Genomic_DNA"/>
</dbReference>
<evidence type="ECO:0000313" key="2">
    <source>
        <dbReference type="Proteomes" id="UP000186817"/>
    </source>
</evidence>
<sequence>MFALRSPAQWAVQVQARVFAFVPYAWGGEDHVFLGRGPWLWPASCGEAWQGWVHTPYASWAFCSVLLDILAECLGPSLLWFRSL</sequence>